<feature type="transmembrane region" description="Helical" evidence="2">
    <location>
        <begin position="81"/>
        <end position="107"/>
    </location>
</feature>
<dbReference type="EMBL" id="JBHSDP010000004">
    <property type="protein sequence ID" value="MFC4326627.1"/>
    <property type="molecule type" value="Genomic_DNA"/>
</dbReference>
<protein>
    <submittedName>
        <fullName evidence="3">Uncharacterized protein</fullName>
    </submittedName>
</protein>
<keyword evidence="4" id="KW-1185">Reference proteome</keyword>
<evidence type="ECO:0000256" key="1">
    <source>
        <dbReference type="SAM" id="MobiDB-lite"/>
    </source>
</evidence>
<gene>
    <name evidence="3" type="ORF">ACFPC0_02010</name>
</gene>
<keyword evidence="2" id="KW-0812">Transmembrane</keyword>
<feature type="compositionally biased region" description="Pro residues" evidence="1">
    <location>
        <begin position="7"/>
        <end position="23"/>
    </location>
</feature>
<proteinExistence type="predicted"/>
<evidence type="ECO:0000313" key="4">
    <source>
        <dbReference type="Proteomes" id="UP001595824"/>
    </source>
</evidence>
<keyword evidence="2" id="KW-1133">Transmembrane helix</keyword>
<accession>A0ABV8T758</accession>
<evidence type="ECO:0000313" key="3">
    <source>
        <dbReference type="EMBL" id="MFC4326627.1"/>
    </source>
</evidence>
<comment type="caution">
    <text evidence="3">The sequence shown here is derived from an EMBL/GenBank/DDBJ whole genome shotgun (WGS) entry which is preliminary data.</text>
</comment>
<dbReference type="Proteomes" id="UP001595824">
    <property type="component" value="Unassembled WGS sequence"/>
</dbReference>
<feature type="transmembrane region" description="Helical" evidence="2">
    <location>
        <begin position="192"/>
        <end position="210"/>
    </location>
</feature>
<feature type="region of interest" description="Disordered" evidence="1">
    <location>
        <begin position="556"/>
        <end position="578"/>
    </location>
</feature>
<evidence type="ECO:0000256" key="2">
    <source>
        <dbReference type="SAM" id="Phobius"/>
    </source>
</evidence>
<name>A0ABV8T758_9ACTN</name>
<sequence length="578" mass="63345">MNTVSVPPQPHPAPPDAPPPVPPHASEATRLLCAGTYLDPAYRDRVIEELHLNEQRLVAPSLGFDAARVLAHALRARRTEVGWAAGIVGLWIVGWPLTGGVMVAYLLPSLLLAMGVAARGEDPSAPAQRRAMAAALRWLGRLVFALFLLATVVAAFSSERDTYEATGFKSFLLGLLPALSRLAGGHDRMTALQAWLALVLFLAVAVAAGVQRSQFARALGGELAPDRFPDAASDPAERADDPRFQRLKERIRLEQHAPLVMYRESRPFCGAGRAYDTWVLAVEMRPVEGRTPRPLRNRTVLDTVRPLLEGLRLPPEYAGHTVRDRLRWLELDECVFLPAEGLSLRQDAPYSQEAFEEHRDRAVEEGAEKRRHFLRVRVGGWEEELVVTVYIRVHTQGRMLMLEIAPHVLMPVREDFKDADRTAHRFRANGWLGMATWAAGQVPLSVTSSFLTLCRAAGHAWQLLTGGYADALPDGPALSVRELGAADSGSTFQQMDVDRYLRSVQDRIAQGVRTALSEHGYQTGEFVQKVVNISNGGVHIDSVAQSTFAIGTHARAGSSATTGGFAPQKGNSHDDHGR</sequence>
<keyword evidence="2" id="KW-0472">Membrane</keyword>
<feature type="region of interest" description="Disordered" evidence="1">
    <location>
        <begin position="1"/>
        <end position="25"/>
    </location>
</feature>
<dbReference type="RefSeq" id="WP_026252039.1">
    <property type="nucleotide sequence ID" value="NZ_JBHSDP010000004.1"/>
</dbReference>
<organism evidence="3 4">
    <name type="scientific">Streptomyces andamanensis</name>
    <dbReference type="NCBI Taxonomy" id="1565035"/>
    <lineage>
        <taxon>Bacteria</taxon>
        <taxon>Bacillati</taxon>
        <taxon>Actinomycetota</taxon>
        <taxon>Actinomycetes</taxon>
        <taxon>Kitasatosporales</taxon>
        <taxon>Streptomycetaceae</taxon>
        <taxon>Streptomyces</taxon>
    </lineage>
</organism>
<feature type="transmembrane region" description="Helical" evidence="2">
    <location>
        <begin position="138"/>
        <end position="156"/>
    </location>
</feature>
<reference evidence="4" key="1">
    <citation type="journal article" date="2019" name="Int. J. Syst. Evol. Microbiol.">
        <title>The Global Catalogue of Microorganisms (GCM) 10K type strain sequencing project: providing services to taxonomists for standard genome sequencing and annotation.</title>
        <authorList>
            <consortium name="The Broad Institute Genomics Platform"/>
            <consortium name="The Broad Institute Genome Sequencing Center for Infectious Disease"/>
            <person name="Wu L."/>
            <person name="Ma J."/>
        </authorList>
    </citation>
    <scope>NUCLEOTIDE SEQUENCE [LARGE SCALE GENOMIC DNA]</scope>
    <source>
        <strain evidence="4">PCU 347</strain>
    </source>
</reference>